<dbReference type="AlphaFoldDB" id="A0A4Z0HA70"/>
<reference evidence="1 2" key="1">
    <citation type="submission" date="2019-03" db="EMBL/GenBank/DDBJ databases">
        <authorList>
            <person name="Gonzalez-Pimentel J.L."/>
        </authorList>
    </citation>
    <scope>NUCLEOTIDE SEQUENCE [LARGE SCALE GENOMIC DNA]</scope>
    <source>
        <strain evidence="1 2">JCM 31289</strain>
    </source>
</reference>
<keyword evidence="2" id="KW-1185">Reference proteome</keyword>
<feature type="non-terminal residue" evidence="1">
    <location>
        <position position="1"/>
    </location>
</feature>
<organism evidence="1 2">
    <name type="scientific">Streptomyces palmae</name>
    <dbReference type="NCBI Taxonomy" id="1701085"/>
    <lineage>
        <taxon>Bacteria</taxon>
        <taxon>Bacillati</taxon>
        <taxon>Actinomycetota</taxon>
        <taxon>Actinomycetes</taxon>
        <taxon>Kitasatosporales</taxon>
        <taxon>Streptomycetaceae</taxon>
        <taxon>Streptomyces</taxon>
    </lineage>
</organism>
<proteinExistence type="predicted"/>
<dbReference type="EMBL" id="SRID01000091">
    <property type="protein sequence ID" value="TGB10708.1"/>
    <property type="molecule type" value="Genomic_DNA"/>
</dbReference>
<evidence type="ECO:0000313" key="1">
    <source>
        <dbReference type="EMBL" id="TGB10708.1"/>
    </source>
</evidence>
<evidence type="ECO:0008006" key="3">
    <source>
        <dbReference type="Google" id="ProtNLM"/>
    </source>
</evidence>
<protein>
    <recommendedName>
        <fullName evidence="3">DUF559 domain-containing protein</fullName>
    </recommendedName>
</protein>
<dbReference type="RefSeq" id="WP_135339106.1">
    <property type="nucleotide sequence ID" value="NZ_SRID01000091.1"/>
</dbReference>
<sequence>PPPRPPYPSRGVQVVTTRQLRALGIAPHAAAAGAPAGSRYPELLPGIRLLHPGPATAEERLYAALLYTASRAATPGPAMITGLAALALHHFTATPPLTALEHVEVLVPRSRRLCSTGFLRVVRGPCLPIPEEIGGIPTAPVPRALADAVAEVPDTPTVLRLLTEAVRGAHCEAADILRELGRCGLTDRPQVADAMDAVLAQGRAMAEGRLYAMVRGHRLPEPLWNVALRLPGGTPLIEVDAYWPEQAVALDLDTTRERPAIAGPDARAAHRRSELERLGICLLRVSPDRLRTAPADQAAVVRTALIAAAEREPTGYVVVRPR</sequence>
<dbReference type="OrthoDB" id="4870610at2"/>
<comment type="caution">
    <text evidence="1">The sequence shown here is derived from an EMBL/GenBank/DDBJ whole genome shotgun (WGS) entry which is preliminary data.</text>
</comment>
<evidence type="ECO:0000313" key="2">
    <source>
        <dbReference type="Proteomes" id="UP000297948"/>
    </source>
</evidence>
<dbReference type="Proteomes" id="UP000297948">
    <property type="component" value="Unassembled WGS sequence"/>
</dbReference>
<gene>
    <name evidence="1" type="ORF">E4099_12615</name>
</gene>
<accession>A0A4Z0HA70</accession>
<name>A0A4Z0HA70_9ACTN</name>